<organism evidence="1 2">
    <name type="scientific">Pediococcus pentosaceus</name>
    <dbReference type="NCBI Taxonomy" id="1255"/>
    <lineage>
        <taxon>Bacteria</taxon>
        <taxon>Bacillati</taxon>
        <taxon>Bacillota</taxon>
        <taxon>Bacilli</taxon>
        <taxon>Lactobacillales</taxon>
        <taxon>Lactobacillaceae</taxon>
        <taxon>Pediococcus</taxon>
    </lineage>
</organism>
<evidence type="ECO:0000313" key="2">
    <source>
        <dbReference type="Proteomes" id="UP000196118"/>
    </source>
</evidence>
<accession>A0A1Y0VUS4</accession>
<name>A0A1Y0VUS4_PEDPE</name>
<gene>
    <name evidence="1" type="ORF">S100892_01313</name>
</gene>
<sequence>MYLTYDEFKALGIYDISEENFKEAITKAEIQIDMVTNFFYADGLHDLQNDLISSKKQLNMRAKAFKRALGIIVCYAIETGVSSSNDAISGNIKSLSIGRTHLDTSGTDSVTYGNSAVPNEAMALLFHWGFLYKGVDYR</sequence>
<evidence type="ECO:0008006" key="3">
    <source>
        <dbReference type="Google" id="ProtNLM"/>
    </source>
</evidence>
<reference evidence="1 2" key="1">
    <citation type="submission" date="2017-05" db="EMBL/GenBank/DDBJ databases">
        <title>Genome sequence of Pediococcus pentosaceus strain SRCM100892.</title>
        <authorList>
            <person name="Cho S.H."/>
        </authorList>
    </citation>
    <scope>NUCLEOTIDE SEQUENCE [LARGE SCALE GENOMIC DNA]</scope>
    <source>
        <strain evidence="1 2">SRCM100892</strain>
    </source>
</reference>
<protein>
    <recommendedName>
        <fullName evidence="3">DUF4054 domain-containing protein</fullName>
    </recommendedName>
</protein>
<dbReference type="Proteomes" id="UP000196118">
    <property type="component" value="Chromosome"/>
</dbReference>
<proteinExistence type="predicted"/>
<evidence type="ECO:0000313" key="1">
    <source>
        <dbReference type="EMBL" id="ARW19886.1"/>
    </source>
</evidence>
<dbReference type="AlphaFoldDB" id="A0A1Y0VUS4"/>
<dbReference type="EMBL" id="CP021474">
    <property type="protein sequence ID" value="ARW19886.1"/>
    <property type="molecule type" value="Genomic_DNA"/>
</dbReference>